<accession>A0AAV6JKI9</accession>
<dbReference type="AlphaFoldDB" id="A0AAV6JKI9"/>
<organism evidence="1 2">
    <name type="scientific">Rhododendron griersonianum</name>
    <dbReference type="NCBI Taxonomy" id="479676"/>
    <lineage>
        <taxon>Eukaryota</taxon>
        <taxon>Viridiplantae</taxon>
        <taxon>Streptophyta</taxon>
        <taxon>Embryophyta</taxon>
        <taxon>Tracheophyta</taxon>
        <taxon>Spermatophyta</taxon>
        <taxon>Magnoliopsida</taxon>
        <taxon>eudicotyledons</taxon>
        <taxon>Gunneridae</taxon>
        <taxon>Pentapetalae</taxon>
        <taxon>asterids</taxon>
        <taxon>Ericales</taxon>
        <taxon>Ericaceae</taxon>
        <taxon>Ericoideae</taxon>
        <taxon>Rhodoreae</taxon>
        <taxon>Rhododendron</taxon>
    </lineage>
</organism>
<evidence type="ECO:0000313" key="1">
    <source>
        <dbReference type="EMBL" id="KAG5541617.1"/>
    </source>
</evidence>
<evidence type="ECO:0000313" key="2">
    <source>
        <dbReference type="Proteomes" id="UP000823749"/>
    </source>
</evidence>
<protein>
    <submittedName>
        <fullName evidence="1">Uncharacterized protein</fullName>
    </submittedName>
</protein>
<proteinExistence type="predicted"/>
<keyword evidence="2" id="KW-1185">Reference proteome</keyword>
<reference evidence="1" key="1">
    <citation type="submission" date="2020-08" db="EMBL/GenBank/DDBJ databases">
        <title>Plant Genome Project.</title>
        <authorList>
            <person name="Zhang R.-G."/>
        </authorList>
    </citation>
    <scope>NUCLEOTIDE SEQUENCE</scope>
    <source>
        <strain evidence="1">WSP0</strain>
        <tissue evidence="1">Leaf</tissue>
    </source>
</reference>
<dbReference type="Proteomes" id="UP000823749">
    <property type="component" value="Chromosome 7"/>
</dbReference>
<name>A0AAV6JKI9_9ERIC</name>
<dbReference type="EMBL" id="JACTNZ010000007">
    <property type="protein sequence ID" value="KAG5541617.1"/>
    <property type="molecule type" value="Genomic_DNA"/>
</dbReference>
<gene>
    <name evidence="1" type="ORF">RHGRI_021446</name>
</gene>
<sequence>MSHEYVLSLNFQNLYQGDTLILMCMVFIFTLKESSGCSNKGFSDFFFFFFFFFF</sequence>
<comment type="caution">
    <text evidence="1">The sequence shown here is derived from an EMBL/GenBank/DDBJ whole genome shotgun (WGS) entry which is preliminary data.</text>
</comment>